<evidence type="ECO:0000313" key="1">
    <source>
        <dbReference type="EMBL" id="MCJ8745184.1"/>
    </source>
</evidence>
<keyword evidence="2" id="KW-1185">Reference proteome</keyword>
<protein>
    <submittedName>
        <fullName evidence="1">Uncharacterized protein</fullName>
    </submittedName>
</protein>
<gene>
    <name evidence="1" type="ORF">PDJAM_G00127550</name>
</gene>
<sequence length="366" mass="40490">MSSYSLVGSGTLFGLFLCISGVESMRTLKNVAAKHGGSVTIPCLYEKQYKANPKFWCKGYFWSSCSIVAYTSTNGITSLSDHPAQNIFTVELNPVSDSGTYWCAAEIGSKWMPDDRDHLYLTVSQDPDLSVMNSRVKGKKGGSVTVQCFYSAAYRDKQKQWCRFKDEWCNTVRKTSPSQNSAVQITDNGRSFSVQMSRLEESDAGWYWCSAGDLQVPVHISVGDEAPGLPDNQREDKVSHLNDTILALCIISGLLLVLMVVGLVIWKLKQKQTGQLVTNKGYNHSLINTDVDYGALVFRQPQSNPNQSRKAREDAVTYSTVVDGQCKASSASEPEVTYSTLKFSHNPTVSPVPPNDKVTYSSVKRH</sequence>
<accession>A0ACC5ZBI3</accession>
<reference evidence="1" key="1">
    <citation type="submission" date="2020-02" db="EMBL/GenBank/DDBJ databases">
        <title>Genome sequencing of the panga catfish, Pangasius djambal.</title>
        <authorList>
            <person name="Wen M."/>
            <person name="Zahm M."/>
            <person name="Roques C."/>
            <person name="Cabau C."/>
            <person name="Klopp C."/>
            <person name="Donnadieu C."/>
            <person name="Jouanno E."/>
            <person name="Avarre J.-C."/>
            <person name="Campet M."/>
            <person name="Ha T."/>
            <person name="Dugue R."/>
            <person name="Lampietro C."/>
            <person name="Louis A."/>
            <person name="Herpin A."/>
            <person name="Echchiki A."/>
            <person name="Berthelot C."/>
            <person name="Parey E."/>
            <person name="Roest-Crollius H."/>
            <person name="Braasch I."/>
            <person name="Postlethwait J.H."/>
            <person name="Bobe J."/>
            <person name="Montfort J."/>
            <person name="Bouchez O."/>
            <person name="Begum T."/>
            <person name="Schartl M."/>
            <person name="Gustiano R."/>
            <person name="Guiguen Y."/>
        </authorList>
    </citation>
    <scope>NUCLEOTIDE SEQUENCE</scope>
    <source>
        <strain evidence="1">Pdj_M5554</strain>
    </source>
</reference>
<organism evidence="1 2">
    <name type="scientific">Pangasius djambal</name>
    <dbReference type="NCBI Taxonomy" id="1691987"/>
    <lineage>
        <taxon>Eukaryota</taxon>
        <taxon>Metazoa</taxon>
        <taxon>Chordata</taxon>
        <taxon>Craniata</taxon>
        <taxon>Vertebrata</taxon>
        <taxon>Euteleostomi</taxon>
        <taxon>Actinopterygii</taxon>
        <taxon>Neopterygii</taxon>
        <taxon>Teleostei</taxon>
        <taxon>Ostariophysi</taxon>
        <taxon>Siluriformes</taxon>
        <taxon>Pangasiidae</taxon>
        <taxon>Pangasius</taxon>
    </lineage>
</organism>
<evidence type="ECO:0000313" key="2">
    <source>
        <dbReference type="Proteomes" id="UP000830395"/>
    </source>
</evidence>
<dbReference type="Proteomes" id="UP000830395">
    <property type="component" value="Chromosome 21"/>
</dbReference>
<name>A0ACC5ZBI3_9TELE</name>
<comment type="caution">
    <text evidence="1">The sequence shown here is derived from an EMBL/GenBank/DDBJ whole genome shotgun (WGS) entry which is preliminary data.</text>
</comment>
<proteinExistence type="predicted"/>
<dbReference type="EMBL" id="CM040995">
    <property type="protein sequence ID" value="MCJ8745184.1"/>
    <property type="molecule type" value="Genomic_DNA"/>
</dbReference>